<organism evidence="1 2">
    <name type="scientific">Paraburkholderia rhynchosiae</name>
    <dbReference type="NCBI Taxonomy" id="487049"/>
    <lineage>
        <taxon>Bacteria</taxon>
        <taxon>Pseudomonadati</taxon>
        <taxon>Pseudomonadota</taxon>
        <taxon>Betaproteobacteria</taxon>
        <taxon>Burkholderiales</taxon>
        <taxon>Burkholderiaceae</taxon>
        <taxon>Paraburkholderia</taxon>
    </lineage>
</organism>
<proteinExistence type="predicted"/>
<dbReference type="Proteomes" id="UP000494205">
    <property type="component" value="Unassembled WGS sequence"/>
</dbReference>
<accession>A0A6J5CAA3</accession>
<sequence>MTKKARHTPRFFFFDSNFGAARTAQTAQYTSGTIIEAGTG</sequence>
<reference evidence="1 2" key="1">
    <citation type="submission" date="2020-04" db="EMBL/GenBank/DDBJ databases">
        <authorList>
            <person name="De Canck E."/>
        </authorList>
    </citation>
    <scope>NUCLEOTIDE SEQUENCE [LARGE SCALE GENOMIC DNA]</scope>
    <source>
        <strain evidence="1 2">LMG 27174</strain>
    </source>
</reference>
<gene>
    <name evidence="1" type="ORF">LMG27174_05655</name>
</gene>
<dbReference type="EMBL" id="CADIJZ010000026">
    <property type="protein sequence ID" value="CAB3729479.1"/>
    <property type="molecule type" value="Genomic_DNA"/>
</dbReference>
<dbReference type="AlphaFoldDB" id="A0A6J5CAA3"/>
<protein>
    <submittedName>
        <fullName evidence="1">Uncharacterized protein</fullName>
    </submittedName>
</protein>
<name>A0A6J5CAA3_9BURK</name>
<evidence type="ECO:0000313" key="2">
    <source>
        <dbReference type="Proteomes" id="UP000494205"/>
    </source>
</evidence>
<evidence type="ECO:0000313" key="1">
    <source>
        <dbReference type="EMBL" id="CAB3729479.1"/>
    </source>
</evidence>